<organism evidence="6 7">
    <name type="scientific">Shewanella corallii</name>
    <dbReference type="NCBI Taxonomy" id="560080"/>
    <lineage>
        <taxon>Bacteria</taxon>
        <taxon>Pseudomonadati</taxon>
        <taxon>Pseudomonadota</taxon>
        <taxon>Gammaproteobacteria</taxon>
        <taxon>Alteromonadales</taxon>
        <taxon>Shewanellaceae</taxon>
        <taxon>Shewanella</taxon>
    </lineage>
</organism>
<protein>
    <submittedName>
        <fullName evidence="6">MBOAT family protein</fullName>
    </submittedName>
</protein>
<keyword evidence="4 5" id="KW-0472">Membrane</keyword>
<evidence type="ECO:0000256" key="3">
    <source>
        <dbReference type="ARBA" id="ARBA00022989"/>
    </source>
</evidence>
<keyword evidence="7" id="KW-1185">Reference proteome</keyword>
<keyword evidence="2 5" id="KW-0812">Transmembrane</keyword>
<evidence type="ECO:0000256" key="5">
    <source>
        <dbReference type="SAM" id="Phobius"/>
    </source>
</evidence>
<comment type="subcellular location">
    <subcellularLocation>
        <location evidence="1">Membrane</location>
        <topology evidence="1">Multi-pass membrane protein</topology>
    </subcellularLocation>
</comment>
<evidence type="ECO:0000256" key="2">
    <source>
        <dbReference type="ARBA" id="ARBA00022692"/>
    </source>
</evidence>
<dbReference type="Proteomes" id="UP001202831">
    <property type="component" value="Unassembled WGS sequence"/>
</dbReference>
<feature type="transmembrane region" description="Helical" evidence="5">
    <location>
        <begin position="68"/>
        <end position="89"/>
    </location>
</feature>
<dbReference type="RefSeq" id="WP_249250481.1">
    <property type="nucleotide sequence ID" value="NZ_JAKIKT010000009.1"/>
</dbReference>
<keyword evidence="3 5" id="KW-1133">Transmembrane helix</keyword>
<proteinExistence type="predicted"/>
<feature type="transmembrane region" description="Helical" evidence="5">
    <location>
        <begin position="128"/>
        <end position="151"/>
    </location>
</feature>
<dbReference type="InterPro" id="IPR004299">
    <property type="entry name" value="MBOAT_fam"/>
</dbReference>
<feature type="transmembrane region" description="Helical" evidence="5">
    <location>
        <begin position="95"/>
        <end position="116"/>
    </location>
</feature>
<evidence type="ECO:0000256" key="1">
    <source>
        <dbReference type="ARBA" id="ARBA00004141"/>
    </source>
</evidence>
<accession>A0ABT0NBS0</accession>
<sequence length="154" mass="17531">MSKSSSLADYVKRRNGLPLGAPGSLQAMLSRSLGAESFPKFWRYWNPIWGYYLSRYVMRPLVKFLPRWLAVLLTFAVSGALHDLAVTLFKWHPVFFFTPWFTLMGLVVVLSSAFNINYKSLAINVRTFINISLIVLTFYVTHLLCSGQLSLSSI</sequence>
<comment type="caution">
    <text evidence="6">The sequence shown here is derived from an EMBL/GenBank/DDBJ whole genome shotgun (WGS) entry which is preliminary data.</text>
</comment>
<dbReference type="Pfam" id="PF03062">
    <property type="entry name" value="MBOAT"/>
    <property type="match status" value="1"/>
</dbReference>
<dbReference type="EMBL" id="JAKIKT010000009">
    <property type="protein sequence ID" value="MCL2915913.1"/>
    <property type="molecule type" value="Genomic_DNA"/>
</dbReference>
<gene>
    <name evidence="6" type="ORF">L2725_19405</name>
</gene>
<evidence type="ECO:0000313" key="7">
    <source>
        <dbReference type="Proteomes" id="UP001202831"/>
    </source>
</evidence>
<evidence type="ECO:0000256" key="4">
    <source>
        <dbReference type="ARBA" id="ARBA00023136"/>
    </source>
</evidence>
<reference evidence="6 7" key="1">
    <citation type="submission" date="2022-01" db="EMBL/GenBank/DDBJ databases">
        <title>Whole genome-based taxonomy of the Shewanellaceae.</title>
        <authorList>
            <person name="Martin-Rodriguez A.J."/>
        </authorList>
    </citation>
    <scope>NUCLEOTIDE SEQUENCE [LARGE SCALE GENOMIC DNA]</scope>
    <source>
        <strain evidence="6 7">DSM 21332</strain>
    </source>
</reference>
<evidence type="ECO:0000313" key="6">
    <source>
        <dbReference type="EMBL" id="MCL2915913.1"/>
    </source>
</evidence>
<name>A0ABT0NBS0_9GAMM</name>